<dbReference type="Gene3D" id="2.70.98.10">
    <property type="match status" value="1"/>
</dbReference>
<evidence type="ECO:0000256" key="8">
    <source>
        <dbReference type="ARBA" id="ARBA00022837"/>
    </source>
</evidence>
<comment type="caution">
    <text evidence="14">The sequence shown here is derived from an EMBL/GenBank/DDBJ whole genome shotgun (WGS) entry which is preliminary data.</text>
</comment>
<dbReference type="InterPro" id="IPR015443">
    <property type="entry name" value="Aldose_1-epimerase"/>
</dbReference>
<evidence type="ECO:0000256" key="11">
    <source>
        <dbReference type="PIRNR" id="PIRNR005096"/>
    </source>
</evidence>
<evidence type="ECO:0000256" key="2">
    <source>
        <dbReference type="ARBA" id="ARBA00001913"/>
    </source>
</evidence>
<evidence type="ECO:0000256" key="6">
    <source>
        <dbReference type="ARBA" id="ARBA00013185"/>
    </source>
</evidence>
<evidence type="ECO:0000256" key="12">
    <source>
        <dbReference type="PIRSR" id="PIRSR005096-1"/>
    </source>
</evidence>
<dbReference type="RefSeq" id="WP_183496762.1">
    <property type="nucleotide sequence ID" value="NZ_JACIFF010000008.1"/>
</dbReference>
<dbReference type="GO" id="GO:0030246">
    <property type="term" value="F:carbohydrate binding"/>
    <property type="evidence" value="ECO:0007669"/>
    <property type="project" value="InterPro"/>
</dbReference>
<comment type="subunit">
    <text evidence="5">Monomer.</text>
</comment>
<dbReference type="PANTHER" id="PTHR10091">
    <property type="entry name" value="ALDOSE-1-EPIMERASE"/>
    <property type="match status" value="1"/>
</dbReference>
<dbReference type="InterPro" id="IPR008183">
    <property type="entry name" value="Aldose_1/G6P_1-epimerase"/>
</dbReference>
<dbReference type="PROSITE" id="PS00545">
    <property type="entry name" value="ALDOSE_1_EPIMERASE"/>
    <property type="match status" value="1"/>
</dbReference>
<keyword evidence="10 11" id="KW-0119">Carbohydrate metabolism</keyword>
<dbReference type="NCBIfam" id="NF008277">
    <property type="entry name" value="PRK11055.1"/>
    <property type="match status" value="1"/>
</dbReference>
<organism evidence="14 15">
    <name type="scientific">Neolewinella aquimaris</name>
    <dbReference type="NCBI Taxonomy" id="1835722"/>
    <lineage>
        <taxon>Bacteria</taxon>
        <taxon>Pseudomonadati</taxon>
        <taxon>Bacteroidota</taxon>
        <taxon>Saprospiria</taxon>
        <taxon>Saprospirales</taxon>
        <taxon>Lewinellaceae</taxon>
        <taxon>Neolewinella</taxon>
    </lineage>
</organism>
<dbReference type="Pfam" id="PF01263">
    <property type="entry name" value="Aldose_epim"/>
    <property type="match status" value="1"/>
</dbReference>
<dbReference type="SUPFAM" id="SSF74650">
    <property type="entry name" value="Galactose mutarotase-like"/>
    <property type="match status" value="1"/>
</dbReference>
<accession>A0A840EFE8</accession>
<dbReference type="GO" id="GO:0004034">
    <property type="term" value="F:aldose 1-epimerase activity"/>
    <property type="evidence" value="ECO:0007669"/>
    <property type="project" value="UniProtKB-EC"/>
</dbReference>
<evidence type="ECO:0000256" key="9">
    <source>
        <dbReference type="ARBA" id="ARBA00023235"/>
    </source>
</evidence>
<evidence type="ECO:0000256" key="13">
    <source>
        <dbReference type="PIRSR" id="PIRSR005096-3"/>
    </source>
</evidence>
<dbReference type="PANTHER" id="PTHR10091:SF0">
    <property type="entry name" value="GALACTOSE MUTAROTASE"/>
    <property type="match status" value="1"/>
</dbReference>
<reference evidence="14 15" key="1">
    <citation type="submission" date="2020-08" db="EMBL/GenBank/DDBJ databases">
        <title>Genomic Encyclopedia of Type Strains, Phase IV (KMG-IV): sequencing the most valuable type-strain genomes for metagenomic binning, comparative biology and taxonomic classification.</title>
        <authorList>
            <person name="Goeker M."/>
        </authorList>
    </citation>
    <scope>NUCLEOTIDE SEQUENCE [LARGE SCALE GENOMIC DNA]</scope>
    <source>
        <strain evidence="14 15">DSM 105137</strain>
    </source>
</reference>
<evidence type="ECO:0000256" key="1">
    <source>
        <dbReference type="ARBA" id="ARBA00001614"/>
    </source>
</evidence>
<dbReference type="InterPro" id="IPR047215">
    <property type="entry name" value="Galactose_mutarotase-like"/>
</dbReference>
<proteinExistence type="inferred from homology"/>
<dbReference type="GO" id="GO:0006006">
    <property type="term" value="P:glucose metabolic process"/>
    <property type="evidence" value="ECO:0007669"/>
    <property type="project" value="TreeGrafter"/>
</dbReference>
<protein>
    <recommendedName>
        <fullName evidence="7 11">Aldose 1-epimerase</fullName>
        <ecNumber evidence="6 11">5.1.3.3</ecNumber>
    </recommendedName>
</protein>
<feature type="active site" description="Proton acceptor" evidence="12">
    <location>
        <position position="308"/>
    </location>
</feature>
<dbReference type="EC" id="5.1.3.3" evidence="6 11"/>
<dbReference type="EMBL" id="JACIFF010000008">
    <property type="protein sequence ID" value="MBB4080529.1"/>
    <property type="molecule type" value="Genomic_DNA"/>
</dbReference>
<comment type="cofactor">
    <cofactor evidence="2">
        <name>Ca(2+)</name>
        <dbReference type="ChEBI" id="CHEBI:29108"/>
    </cofactor>
</comment>
<feature type="binding site" evidence="13">
    <location>
        <begin position="181"/>
        <end position="183"/>
    </location>
    <ligand>
        <name>beta-D-galactose</name>
        <dbReference type="ChEBI" id="CHEBI:27667"/>
    </ligand>
</feature>
<evidence type="ECO:0000256" key="10">
    <source>
        <dbReference type="ARBA" id="ARBA00023277"/>
    </source>
</evidence>
<dbReference type="Proteomes" id="UP000576209">
    <property type="component" value="Unassembled WGS sequence"/>
</dbReference>
<evidence type="ECO:0000256" key="3">
    <source>
        <dbReference type="ARBA" id="ARBA00005028"/>
    </source>
</evidence>
<feature type="active site" description="Proton donor" evidence="12">
    <location>
        <position position="181"/>
    </location>
</feature>
<dbReference type="AlphaFoldDB" id="A0A840EFE8"/>
<keyword evidence="15" id="KW-1185">Reference proteome</keyword>
<dbReference type="CDD" id="cd09019">
    <property type="entry name" value="galactose_mutarotase_like"/>
    <property type="match status" value="1"/>
</dbReference>
<sequence length="342" mass="37787">MPITKTPFGTHENQCVHLYTLENASGMRVKLMAYGAAITSISVPDREGGRVELVAGFDKLDGYFSDAYRANAPYFGGTIGRYASRIKDGKFSFDNQDYLLAVNDGSNHLHGGITGFDKRIWTAEAVGEDTVRFSLHSPDGEEGYPGNLDVTVTYRLTEDNALEMTYTGTTDQATPLSLTNHAYFNLSGFTETIHGHTAHIDAQEFLTPDETNIPVGARTPVTETPADLRNTTSLDDALPHFPTGFEHYYVLDHSNGPVAEFSHPVSGRKLTVFTTEPGALFYTGYFTSDELQRENGDRFGRYRAFCFEASRFPNGPNLPEVNDAVLRPGDTYAATTTYQFTF</sequence>
<dbReference type="GO" id="GO:0033499">
    <property type="term" value="P:galactose catabolic process via UDP-galactose, Leloir pathway"/>
    <property type="evidence" value="ECO:0007669"/>
    <property type="project" value="TreeGrafter"/>
</dbReference>
<comment type="pathway">
    <text evidence="3 11">Carbohydrate metabolism; hexose metabolism.</text>
</comment>
<comment type="catalytic activity">
    <reaction evidence="1 11">
        <text>alpha-D-glucose = beta-D-glucose</text>
        <dbReference type="Rhea" id="RHEA:10264"/>
        <dbReference type="ChEBI" id="CHEBI:15903"/>
        <dbReference type="ChEBI" id="CHEBI:17925"/>
        <dbReference type="EC" id="5.1.3.3"/>
    </reaction>
</comment>
<name>A0A840EFE8_9BACT</name>
<evidence type="ECO:0000256" key="5">
    <source>
        <dbReference type="ARBA" id="ARBA00011245"/>
    </source>
</evidence>
<dbReference type="InterPro" id="IPR011013">
    <property type="entry name" value="Gal_mutarotase_sf_dom"/>
</dbReference>
<evidence type="ECO:0000313" key="14">
    <source>
        <dbReference type="EMBL" id="MBB4080529.1"/>
    </source>
</evidence>
<dbReference type="UniPathway" id="UPA00242"/>
<dbReference type="InterPro" id="IPR018052">
    <property type="entry name" value="Ald1_epimerase_CS"/>
</dbReference>
<evidence type="ECO:0000313" key="15">
    <source>
        <dbReference type="Proteomes" id="UP000576209"/>
    </source>
</evidence>
<evidence type="ECO:0000256" key="7">
    <source>
        <dbReference type="ARBA" id="ARBA00014165"/>
    </source>
</evidence>
<dbReference type="PIRSF" id="PIRSF005096">
    <property type="entry name" value="GALM"/>
    <property type="match status" value="1"/>
</dbReference>
<gene>
    <name evidence="14" type="ORF">GGR28_003163</name>
</gene>
<comment type="similarity">
    <text evidence="4 11">Belongs to the aldose epimerase family.</text>
</comment>
<keyword evidence="8" id="KW-0106">Calcium</keyword>
<keyword evidence="9 11" id="KW-0413">Isomerase</keyword>
<dbReference type="InterPro" id="IPR014718">
    <property type="entry name" value="GH-type_carb-bd"/>
</dbReference>
<evidence type="ECO:0000256" key="4">
    <source>
        <dbReference type="ARBA" id="ARBA00006206"/>
    </source>
</evidence>